<name>A0ACC1NQ27_9HYPO</name>
<evidence type="ECO:0000313" key="1">
    <source>
        <dbReference type="EMBL" id="KAJ2981193.1"/>
    </source>
</evidence>
<organism evidence="1 2">
    <name type="scientific">Zarea fungicola</name>
    <dbReference type="NCBI Taxonomy" id="93591"/>
    <lineage>
        <taxon>Eukaryota</taxon>
        <taxon>Fungi</taxon>
        <taxon>Dikarya</taxon>
        <taxon>Ascomycota</taxon>
        <taxon>Pezizomycotina</taxon>
        <taxon>Sordariomycetes</taxon>
        <taxon>Hypocreomycetidae</taxon>
        <taxon>Hypocreales</taxon>
        <taxon>Cordycipitaceae</taxon>
        <taxon>Zarea</taxon>
    </lineage>
</organism>
<accession>A0ACC1NQ27</accession>
<sequence length="296" mass="31899">MESAEPVQDAGPVSRPNRMPFGGESISTSSATTMDQGGNQDGDQWFTVYPTLSNQINGFGSLALSAPEESQGLAALPQLMATLDEIWRGLPPADACHISLQDMGQYLEYIAGATFIGSILDQVLSCAQRLRQIYPSAVTDATTARHATHHAAGTGCTTEDCIHMQPLPPAGSSGTPIDYTAETRQALEMANAVPPSERPQFLLPQLQMGSFVLSQDKTANMLISMFVDQQQSLVEAATQLGPSIRRRIAGNDSLLERMFEVQHTLVMERAGGTLNDFMEMRDAFASVDVFGTDNVV</sequence>
<keyword evidence="2" id="KW-1185">Reference proteome</keyword>
<dbReference type="EMBL" id="JANJQO010000146">
    <property type="protein sequence ID" value="KAJ2981193.1"/>
    <property type="molecule type" value="Genomic_DNA"/>
</dbReference>
<protein>
    <submittedName>
        <fullName evidence="1">Uncharacterized protein</fullName>
    </submittedName>
</protein>
<proteinExistence type="predicted"/>
<gene>
    <name evidence="1" type="ORF">NQ176_g2176</name>
</gene>
<reference evidence="1" key="1">
    <citation type="submission" date="2022-08" db="EMBL/GenBank/DDBJ databases">
        <title>Genome Sequence of Lecanicillium fungicola.</title>
        <authorList>
            <person name="Buettner E."/>
        </authorList>
    </citation>
    <scope>NUCLEOTIDE SEQUENCE</scope>
    <source>
        <strain evidence="1">Babe33</strain>
    </source>
</reference>
<dbReference type="Proteomes" id="UP001143910">
    <property type="component" value="Unassembled WGS sequence"/>
</dbReference>
<evidence type="ECO:0000313" key="2">
    <source>
        <dbReference type="Proteomes" id="UP001143910"/>
    </source>
</evidence>
<comment type="caution">
    <text evidence="1">The sequence shown here is derived from an EMBL/GenBank/DDBJ whole genome shotgun (WGS) entry which is preliminary data.</text>
</comment>